<feature type="domain" description="KIB1-4 beta-propeller" evidence="1">
    <location>
        <begin position="84"/>
        <end position="355"/>
    </location>
</feature>
<sequence length="405" mass="45007">MEAAQLPEQDRLSGLHPDFLRLINEHIPCLVHRRRMARVCTALRNVFNPQHEAATPPLPWILLPRPGGPSFSCVLRGCDTHDLDLDIPADARAARYFGAYEGGWVFLAAGQIDGYALLNLRTHQRFDIPDSVDIVIGDVGVAIVAATLSSPPEHEHCVVAAICCLAPPELVGGPCVRAFWHLGHPVPVNDDDANTAAITLPNLEDVIHYKGAFHFLTDVEDLIVFEPLVHDDGRLEIIPKGTRRFGYPCQYDGLAHARYLVESCGELLMVVRLTPYLGELTLAFRVFQMEQAILPAVDGDNNNAKYSWNWNELQDLGGRMLFIGRGCSRSYKVAKANYPGFKAGVYFLDEGRFYGEEGILTGVDAQEYPCRDIGKWLSSEPIPSIDNFLPEQEPSSYSPPAWFLN</sequence>
<dbReference type="PANTHER" id="PTHR33110:SF71">
    <property type="entry name" value="F-BOX_KELCH-REPEAT PROTEIN"/>
    <property type="match status" value="1"/>
</dbReference>
<evidence type="ECO:0000259" key="1">
    <source>
        <dbReference type="Pfam" id="PF03478"/>
    </source>
</evidence>
<dbReference type="InterPro" id="IPR005174">
    <property type="entry name" value="KIB1-4_b-propeller"/>
</dbReference>
<evidence type="ECO:0000313" key="3">
    <source>
        <dbReference type="Proteomes" id="UP000032180"/>
    </source>
</evidence>
<dbReference type="AlphaFoldDB" id="A0A0D9WJY0"/>
<protein>
    <recommendedName>
        <fullName evidence="1">KIB1-4 beta-propeller domain-containing protein</fullName>
    </recommendedName>
</protein>
<dbReference type="Pfam" id="PF03478">
    <property type="entry name" value="Beta-prop_KIB1-4"/>
    <property type="match status" value="1"/>
</dbReference>
<reference evidence="2" key="3">
    <citation type="submission" date="2015-04" db="UniProtKB">
        <authorList>
            <consortium name="EnsemblPlants"/>
        </authorList>
    </citation>
    <scope>IDENTIFICATION</scope>
</reference>
<accession>A0A0D9WJY0</accession>
<keyword evidence="3" id="KW-1185">Reference proteome</keyword>
<organism evidence="2 3">
    <name type="scientific">Leersia perrieri</name>
    <dbReference type="NCBI Taxonomy" id="77586"/>
    <lineage>
        <taxon>Eukaryota</taxon>
        <taxon>Viridiplantae</taxon>
        <taxon>Streptophyta</taxon>
        <taxon>Embryophyta</taxon>
        <taxon>Tracheophyta</taxon>
        <taxon>Spermatophyta</taxon>
        <taxon>Magnoliopsida</taxon>
        <taxon>Liliopsida</taxon>
        <taxon>Poales</taxon>
        <taxon>Poaceae</taxon>
        <taxon>BOP clade</taxon>
        <taxon>Oryzoideae</taxon>
        <taxon>Oryzeae</taxon>
        <taxon>Oryzinae</taxon>
        <taxon>Leersia</taxon>
    </lineage>
</organism>
<dbReference type="HOGENOM" id="CLU_019286_5_1_1"/>
<proteinExistence type="predicted"/>
<name>A0A0D9WJY0_9ORYZ</name>
<reference evidence="3" key="2">
    <citation type="submission" date="2013-12" db="EMBL/GenBank/DDBJ databases">
        <authorList>
            <person name="Yu Y."/>
            <person name="Lee S."/>
            <person name="de Baynast K."/>
            <person name="Wissotski M."/>
            <person name="Liu L."/>
            <person name="Talag J."/>
            <person name="Goicoechea J."/>
            <person name="Angelova A."/>
            <person name="Jetty R."/>
            <person name="Kudrna D."/>
            <person name="Golser W."/>
            <person name="Rivera L."/>
            <person name="Zhang J."/>
            <person name="Wing R."/>
        </authorList>
    </citation>
    <scope>NUCLEOTIDE SEQUENCE</scope>
</reference>
<dbReference type="eggNOG" id="KOG0594">
    <property type="taxonomic scope" value="Eukaryota"/>
</dbReference>
<dbReference type="Gramene" id="LPERR05G21980.1">
    <property type="protein sequence ID" value="LPERR05G21980.1"/>
    <property type="gene ID" value="LPERR05G21980"/>
</dbReference>
<dbReference type="EnsemblPlants" id="LPERR05G21980.1">
    <property type="protein sequence ID" value="LPERR05G21980.1"/>
    <property type="gene ID" value="LPERR05G21980"/>
</dbReference>
<reference evidence="2 3" key="1">
    <citation type="submission" date="2012-08" db="EMBL/GenBank/DDBJ databases">
        <title>Oryza genome evolution.</title>
        <authorList>
            <person name="Wing R.A."/>
        </authorList>
    </citation>
    <scope>NUCLEOTIDE SEQUENCE</scope>
</reference>
<dbReference type="PANTHER" id="PTHR33110">
    <property type="entry name" value="F-BOX/KELCH-REPEAT PROTEIN-RELATED"/>
    <property type="match status" value="1"/>
</dbReference>
<evidence type="ECO:0000313" key="2">
    <source>
        <dbReference type="EnsemblPlants" id="LPERR05G21980.1"/>
    </source>
</evidence>
<dbReference type="Proteomes" id="UP000032180">
    <property type="component" value="Chromosome 5"/>
</dbReference>